<proteinExistence type="predicted"/>
<evidence type="ECO:0000313" key="3">
    <source>
        <dbReference type="EMBL" id="KAK3166660.1"/>
    </source>
</evidence>
<dbReference type="PANTHER" id="PTHR37542:SF3">
    <property type="entry name" value="PRION-INHIBITION AND PROPAGATION HELO DOMAIN-CONTAINING PROTEIN"/>
    <property type="match status" value="1"/>
</dbReference>
<feature type="domain" description="Protein kinase" evidence="2">
    <location>
        <begin position="1"/>
        <end position="224"/>
    </location>
</feature>
<dbReference type="Gene3D" id="1.10.510.10">
    <property type="entry name" value="Transferase(Phosphotransferase) domain 1"/>
    <property type="match status" value="1"/>
</dbReference>
<dbReference type="GO" id="GO:0005524">
    <property type="term" value="F:ATP binding"/>
    <property type="evidence" value="ECO:0007669"/>
    <property type="project" value="InterPro"/>
</dbReference>
<accession>A0AAE0DEZ3</accession>
<reference evidence="3" key="1">
    <citation type="submission" date="2022-11" db="EMBL/GenBank/DDBJ databases">
        <title>Chromosomal genome sequence assembly and mating type (MAT) locus characterization of the leprose asexual lichenized fungus Lepraria neglecta (Nyl.) Erichsen.</title>
        <authorList>
            <person name="Allen J.L."/>
            <person name="Pfeffer B."/>
        </authorList>
    </citation>
    <scope>NUCLEOTIDE SEQUENCE</scope>
    <source>
        <strain evidence="3">Allen 5258</strain>
    </source>
</reference>
<name>A0AAE0DEZ3_9LECA</name>
<dbReference type="PANTHER" id="PTHR37542">
    <property type="entry name" value="HELO DOMAIN-CONTAINING PROTEIN-RELATED"/>
    <property type="match status" value="1"/>
</dbReference>
<feature type="region of interest" description="Disordered" evidence="1">
    <location>
        <begin position="320"/>
        <end position="339"/>
    </location>
</feature>
<dbReference type="PROSITE" id="PS50011">
    <property type="entry name" value="PROTEIN_KINASE_DOM"/>
    <property type="match status" value="1"/>
</dbReference>
<feature type="compositionally biased region" description="Basic and acidic residues" evidence="1">
    <location>
        <begin position="328"/>
        <end position="339"/>
    </location>
</feature>
<dbReference type="EMBL" id="JASNWA010000011">
    <property type="protein sequence ID" value="KAK3166660.1"/>
    <property type="molecule type" value="Genomic_DNA"/>
</dbReference>
<dbReference type="InterPro" id="IPR011009">
    <property type="entry name" value="Kinase-like_dom_sf"/>
</dbReference>
<protein>
    <recommendedName>
        <fullName evidence="2">Protein kinase domain-containing protein</fullName>
    </recommendedName>
</protein>
<sequence length="385" mass="43104">MEEGRYKFMFAHPEGTSPNDPVSLRDIVRGEDPSCKRLALSARFQVAQVITMALAAFHAGRWVHKGLRSESIKFFRKDGVVQYDSPYLADFEYSRPESDKTLFTYDDDIEKNVYRHPDRQGPPSVQFTKIHDIYALGVVLLEIGMWRTASTIYHEYCKVVKQRGGGGGIVDPKICREIFMDKAEGNLPHYMGRAYADAVSACLAGRFDNGISDGAFAMEFHHQVRLQSKRDRMPPPTPLLIPRDIPTPLPDDLRQDIRAALVRERAIKNILKALKTECGKAGWEDALKARVNQLLRSGEFKSRADLVGAIIREAKGLPVAEEEEGEDREGGKVKGKGRGRDVKGEEKLVDIKIPDKAIAEGAKVVRGVLEKVGELEPEAKGFWDT</sequence>
<evidence type="ECO:0000313" key="4">
    <source>
        <dbReference type="Proteomes" id="UP001276659"/>
    </source>
</evidence>
<dbReference type="Proteomes" id="UP001276659">
    <property type="component" value="Unassembled WGS sequence"/>
</dbReference>
<evidence type="ECO:0000256" key="1">
    <source>
        <dbReference type="SAM" id="MobiDB-lite"/>
    </source>
</evidence>
<dbReference type="AlphaFoldDB" id="A0AAE0DEZ3"/>
<dbReference type="InterPro" id="IPR000719">
    <property type="entry name" value="Prot_kinase_dom"/>
</dbReference>
<organism evidence="3 4">
    <name type="scientific">Lepraria neglecta</name>
    <dbReference type="NCBI Taxonomy" id="209136"/>
    <lineage>
        <taxon>Eukaryota</taxon>
        <taxon>Fungi</taxon>
        <taxon>Dikarya</taxon>
        <taxon>Ascomycota</taxon>
        <taxon>Pezizomycotina</taxon>
        <taxon>Lecanoromycetes</taxon>
        <taxon>OSLEUM clade</taxon>
        <taxon>Lecanoromycetidae</taxon>
        <taxon>Lecanorales</taxon>
        <taxon>Lecanorineae</taxon>
        <taxon>Stereocaulaceae</taxon>
        <taxon>Lepraria</taxon>
    </lineage>
</organism>
<keyword evidence="4" id="KW-1185">Reference proteome</keyword>
<dbReference type="GO" id="GO:0004672">
    <property type="term" value="F:protein kinase activity"/>
    <property type="evidence" value="ECO:0007669"/>
    <property type="project" value="InterPro"/>
</dbReference>
<gene>
    <name evidence="3" type="ORF">OEA41_009785</name>
</gene>
<dbReference type="SUPFAM" id="SSF56112">
    <property type="entry name" value="Protein kinase-like (PK-like)"/>
    <property type="match status" value="1"/>
</dbReference>
<comment type="caution">
    <text evidence="3">The sequence shown here is derived from an EMBL/GenBank/DDBJ whole genome shotgun (WGS) entry which is preliminary data.</text>
</comment>
<evidence type="ECO:0000259" key="2">
    <source>
        <dbReference type="PROSITE" id="PS50011"/>
    </source>
</evidence>